<evidence type="ECO:0000256" key="1">
    <source>
        <dbReference type="SAM" id="SignalP"/>
    </source>
</evidence>
<feature type="signal peptide" evidence="1">
    <location>
        <begin position="1"/>
        <end position="24"/>
    </location>
</feature>
<reference evidence="2 3" key="1">
    <citation type="submission" date="2020-04" db="EMBL/GenBank/DDBJ databases">
        <title>Metagenomic profiling of ammonia- and methane-oxidizing microorganisms in a Dutch drinking water treatment plant.</title>
        <authorList>
            <person name="Poghosyan L."/>
            <person name="Leucker S."/>
        </authorList>
    </citation>
    <scope>NUCLEOTIDE SEQUENCE [LARGE SCALE GENOMIC DNA]</scope>
    <source>
        <strain evidence="2">S-RSF-IL-03</strain>
    </source>
</reference>
<keyword evidence="1" id="KW-0732">Signal</keyword>
<dbReference type="Proteomes" id="UP000580839">
    <property type="component" value="Unassembled WGS sequence"/>
</dbReference>
<evidence type="ECO:0000313" key="2">
    <source>
        <dbReference type="EMBL" id="NOT33680.1"/>
    </source>
</evidence>
<name>A0A849SQK0_UNCEI</name>
<sequence length="307" mass="32566">MMHRSRFALVLVLTFGCVAAPAHAHITSDRESRALASLDASIVARTRSAGLPDSSGWAGANARGARRVSEQAAALRALSDAAARIDSTTAERAWTAIEAAMRLQRPGGGFEFVEAPTDSIAGWRDAAVFLAELNRAIGAVMNSPLKHRFRWRWALLRPKLERAMNGLAAVSPRLEAGAKRDPALLLTLAESFLLADGHYHLEAYGAAGQRALAAALALQTTDGRFRGATADRQARCLDAIEALALYFPGPFLDRASARLAPHVEALGRTANADALAARSLGIRAARLALPPPLPGASHQATPALEPR</sequence>
<dbReference type="EMBL" id="JABFRW010000064">
    <property type="protein sequence ID" value="NOT33680.1"/>
    <property type="molecule type" value="Genomic_DNA"/>
</dbReference>
<dbReference type="PROSITE" id="PS51257">
    <property type="entry name" value="PROKAR_LIPOPROTEIN"/>
    <property type="match status" value="1"/>
</dbReference>
<comment type="caution">
    <text evidence="2">The sequence shown here is derived from an EMBL/GenBank/DDBJ whole genome shotgun (WGS) entry which is preliminary data.</text>
</comment>
<evidence type="ECO:0000313" key="3">
    <source>
        <dbReference type="Proteomes" id="UP000580839"/>
    </source>
</evidence>
<proteinExistence type="predicted"/>
<gene>
    <name evidence="2" type="ORF">HOP12_05850</name>
</gene>
<accession>A0A849SQK0</accession>
<organism evidence="2 3">
    <name type="scientific">Eiseniibacteriota bacterium</name>
    <dbReference type="NCBI Taxonomy" id="2212470"/>
    <lineage>
        <taxon>Bacteria</taxon>
        <taxon>Candidatus Eiseniibacteriota</taxon>
    </lineage>
</organism>
<protein>
    <submittedName>
        <fullName evidence="2">Uncharacterized protein</fullName>
    </submittedName>
</protein>
<feature type="chain" id="PRO_5032626106" evidence="1">
    <location>
        <begin position="25"/>
        <end position="307"/>
    </location>
</feature>
<dbReference type="AlphaFoldDB" id="A0A849SQK0"/>